<evidence type="ECO:0000256" key="5">
    <source>
        <dbReference type="ARBA" id="ARBA00023136"/>
    </source>
</evidence>
<accession>A0A1G5PU98</accession>
<evidence type="ECO:0000256" key="1">
    <source>
        <dbReference type="ARBA" id="ARBA00004141"/>
    </source>
</evidence>
<dbReference type="RefSeq" id="WP_092992800.1">
    <property type="nucleotide sequence ID" value="NZ_FMWD01000002.1"/>
</dbReference>
<evidence type="ECO:0000256" key="4">
    <source>
        <dbReference type="ARBA" id="ARBA00022989"/>
    </source>
</evidence>
<sequence length="217" mass="25647">MQTENAVIVLVVGWTAYFALHSLLASLKTKQWVARHWPGAIRGYRLFYNLQSVVLILPLLVITLFYPAPWLWRWEGLAAWLANGLALAALLGFFWTTRYYSMGEFLGTQQWRGHETRVEDQEGFYLSPLHRWVRHPWYFLGLVLLWTRDMNVLFFTTAVMISLYLFIGSRMEERKLITYHGDVYREYRRRVPGIIPLPWKHLSQSEARKLVESANRP</sequence>
<comment type="similarity">
    <text evidence="2">Belongs to the nurim family.</text>
</comment>
<feature type="transmembrane region" description="Helical" evidence="6">
    <location>
        <begin position="46"/>
        <end position="66"/>
    </location>
</feature>
<dbReference type="InterPro" id="IPR033580">
    <property type="entry name" value="Nurim-like"/>
</dbReference>
<dbReference type="Gene3D" id="1.20.120.1630">
    <property type="match status" value="1"/>
</dbReference>
<feature type="transmembrane region" description="Helical" evidence="6">
    <location>
        <begin position="137"/>
        <end position="167"/>
    </location>
</feature>
<dbReference type="STRING" id="415747.SAMN03097708_00775"/>
<evidence type="ECO:0000313" key="7">
    <source>
        <dbReference type="EMBL" id="SCZ52619.1"/>
    </source>
</evidence>
<gene>
    <name evidence="7" type="ORF">SAMN03097708_00775</name>
</gene>
<proteinExistence type="inferred from homology"/>
<evidence type="ECO:0000313" key="8">
    <source>
        <dbReference type="Proteomes" id="UP000199648"/>
    </source>
</evidence>
<keyword evidence="3 6" id="KW-0812">Transmembrane</keyword>
<keyword evidence="8" id="KW-1185">Reference proteome</keyword>
<keyword evidence="5 6" id="KW-0472">Membrane</keyword>
<dbReference type="PANTHER" id="PTHR31040:SF1">
    <property type="entry name" value="NURIM"/>
    <property type="match status" value="1"/>
</dbReference>
<keyword evidence="7" id="KW-0489">Methyltransferase</keyword>
<keyword evidence="4 6" id="KW-1133">Transmembrane helix</keyword>
<dbReference type="GO" id="GO:0016020">
    <property type="term" value="C:membrane"/>
    <property type="evidence" value="ECO:0007669"/>
    <property type="project" value="UniProtKB-SubCell"/>
</dbReference>
<protein>
    <submittedName>
        <fullName evidence="7">Protein-S-isoprenylcysteine O-methyltransferase Ste14</fullName>
    </submittedName>
</protein>
<dbReference type="GO" id="GO:0008168">
    <property type="term" value="F:methyltransferase activity"/>
    <property type="evidence" value="ECO:0007669"/>
    <property type="project" value="UniProtKB-KW"/>
</dbReference>
<dbReference type="PANTHER" id="PTHR31040">
    <property type="entry name" value="NURIM"/>
    <property type="match status" value="1"/>
</dbReference>
<name>A0A1G5PU98_9GAMM</name>
<feature type="transmembrane region" description="Helical" evidence="6">
    <location>
        <begin position="78"/>
        <end position="96"/>
    </location>
</feature>
<organism evidence="7 8">
    <name type="scientific">Thiohalomonas denitrificans</name>
    <dbReference type="NCBI Taxonomy" id="415747"/>
    <lineage>
        <taxon>Bacteria</taxon>
        <taxon>Pseudomonadati</taxon>
        <taxon>Pseudomonadota</taxon>
        <taxon>Gammaproteobacteria</taxon>
        <taxon>Thiohalomonadales</taxon>
        <taxon>Thiohalomonadaceae</taxon>
        <taxon>Thiohalomonas</taxon>
    </lineage>
</organism>
<evidence type="ECO:0000256" key="2">
    <source>
        <dbReference type="ARBA" id="ARBA00010631"/>
    </source>
</evidence>
<dbReference type="Proteomes" id="UP000199648">
    <property type="component" value="Unassembled WGS sequence"/>
</dbReference>
<evidence type="ECO:0000256" key="3">
    <source>
        <dbReference type="ARBA" id="ARBA00022692"/>
    </source>
</evidence>
<evidence type="ECO:0000256" key="6">
    <source>
        <dbReference type="SAM" id="Phobius"/>
    </source>
</evidence>
<dbReference type="EMBL" id="FMWD01000002">
    <property type="protein sequence ID" value="SCZ52619.1"/>
    <property type="molecule type" value="Genomic_DNA"/>
</dbReference>
<feature type="transmembrane region" description="Helical" evidence="6">
    <location>
        <begin position="6"/>
        <end position="25"/>
    </location>
</feature>
<dbReference type="AlphaFoldDB" id="A0A1G5PU98"/>
<dbReference type="GO" id="GO:0032259">
    <property type="term" value="P:methylation"/>
    <property type="evidence" value="ECO:0007669"/>
    <property type="project" value="UniProtKB-KW"/>
</dbReference>
<reference evidence="7 8" key="1">
    <citation type="submission" date="2016-10" db="EMBL/GenBank/DDBJ databases">
        <authorList>
            <person name="de Groot N.N."/>
        </authorList>
    </citation>
    <scope>NUCLEOTIDE SEQUENCE [LARGE SCALE GENOMIC DNA]</scope>
    <source>
        <strain evidence="7 8">HLD2</strain>
    </source>
</reference>
<dbReference type="OrthoDB" id="9789029at2"/>
<keyword evidence="7" id="KW-0808">Transferase</keyword>
<comment type="subcellular location">
    <subcellularLocation>
        <location evidence="1">Membrane</location>
        <topology evidence="1">Multi-pass membrane protein</topology>
    </subcellularLocation>
</comment>